<reference evidence="6" key="1">
    <citation type="submission" date="2021-02" db="EMBL/GenBank/DDBJ databases">
        <authorList>
            <person name="Nowell W R."/>
        </authorList>
    </citation>
    <scope>NUCLEOTIDE SEQUENCE</scope>
</reference>
<dbReference type="Proteomes" id="UP000663889">
    <property type="component" value="Unassembled WGS sequence"/>
</dbReference>
<organism evidence="6 7">
    <name type="scientific">Rotaria sordida</name>
    <dbReference type="NCBI Taxonomy" id="392033"/>
    <lineage>
        <taxon>Eukaryota</taxon>
        <taxon>Metazoa</taxon>
        <taxon>Spiralia</taxon>
        <taxon>Gnathifera</taxon>
        <taxon>Rotifera</taxon>
        <taxon>Eurotatoria</taxon>
        <taxon>Bdelloidea</taxon>
        <taxon>Philodinida</taxon>
        <taxon>Philodinidae</taxon>
        <taxon>Rotaria</taxon>
    </lineage>
</organism>
<evidence type="ECO:0000313" key="7">
    <source>
        <dbReference type="Proteomes" id="UP000663889"/>
    </source>
</evidence>
<sequence>MLIEKTIDTLLQLKICSNEATIKTHLEETIKTRLQTDINDLFSVHSFVFNDKNDIRLNTVREFLEFVKKLAESMSIINEYQQLFSSFNISYIKTCFFETNSADDRLAELTRCLLKNMIEHFQVVLKPTVKATPSIYDPNLIENSRLLLNLYVYLQKIITSLRDILETRDWQINAFKFQLIEYHQWFSPIMIFVLEGFAACIRQVMERAVEDDNEIIPDENILHSQSPIAVTCICIKLCQEWGSIDYPDINIHYTALIKLTKTICEQCQLYARRKAHKLSENKYFTDLNPTQSFNVSKKLCILVNDIEYVKRNLLLSLPDLLNFSAVINKMNENYDSTGFQQTKVTLERLIATAEHEMDDVVKLIFEHVGTLFYVSLKDKISGYYEDEKRKKVDSMKDINEYIDQEILHKLYKGLESVQYSHVACTIRIKTLQCLRELLPLQEPPDFYECVLQSFERLATYFESVCREEPHIPGPPCEEITTFRHILQEFALSTEQLQLLYFREITQTYSPHERLTNNGIIVFRTAYEIVNELITNYVHILSCRDLPKMDVFGASDPYVILELLPSTLYPKRPKEYKTNTIKRTLDPEFNELFQWHHLPLNVRTSDAVLRLSVWNKGTVKKDNFIGECFIPLTSIESLKNCASIRDVPVSEVLLRRQNKNAQPRVFELIRIRAKFDQEAALFLKQRACAMASETGSDDRNSSGSYASTALRSLSCIMPCNIGFGFRSPAHDRLDIDDDEETN</sequence>
<dbReference type="InterPro" id="IPR000008">
    <property type="entry name" value="C2_dom"/>
</dbReference>
<name>A0A814Q1L0_9BILA</name>
<protein>
    <submittedName>
        <fullName evidence="6">Uncharacterized protein</fullName>
    </submittedName>
</protein>
<dbReference type="PROSITE" id="PS51258">
    <property type="entry name" value="MHD1"/>
    <property type="match status" value="1"/>
</dbReference>
<evidence type="ECO:0000256" key="1">
    <source>
        <dbReference type="ARBA" id="ARBA00004603"/>
    </source>
</evidence>
<dbReference type="GO" id="GO:0099503">
    <property type="term" value="C:secretory vesicle"/>
    <property type="evidence" value="ECO:0007669"/>
    <property type="project" value="TreeGrafter"/>
</dbReference>
<dbReference type="PROSITE" id="PS50004">
    <property type="entry name" value="C2"/>
    <property type="match status" value="1"/>
</dbReference>
<accession>A0A814Q1L0</accession>
<comment type="similarity">
    <text evidence="2">Belongs to the unc-13 family.</text>
</comment>
<feature type="domain" description="MHD1" evidence="5">
    <location>
        <begin position="155"/>
        <end position="274"/>
    </location>
</feature>
<gene>
    <name evidence="6" type="ORF">SEV965_LOCUS16545</name>
</gene>
<dbReference type="Gene3D" id="1.10.357.50">
    <property type="match status" value="1"/>
</dbReference>
<evidence type="ECO:0000256" key="2">
    <source>
        <dbReference type="ARBA" id="ARBA00005823"/>
    </source>
</evidence>
<dbReference type="AlphaFoldDB" id="A0A814Q1L0"/>
<dbReference type="SMART" id="SM00239">
    <property type="entry name" value="C2"/>
    <property type="match status" value="1"/>
</dbReference>
<dbReference type="PANTHER" id="PTHR45999">
    <property type="entry name" value="UNC-13-4A, ISOFORM B"/>
    <property type="match status" value="1"/>
</dbReference>
<comment type="caution">
    <text evidence="6">The sequence shown here is derived from an EMBL/GenBank/DDBJ whole genome shotgun (WGS) entry which is preliminary data.</text>
</comment>
<proteinExistence type="inferred from homology"/>
<evidence type="ECO:0000259" key="5">
    <source>
        <dbReference type="PROSITE" id="PS51258"/>
    </source>
</evidence>
<dbReference type="GO" id="GO:0005770">
    <property type="term" value="C:late endosome"/>
    <property type="evidence" value="ECO:0007669"/>
    <property type="project" value="UniProtKB-SubCell"/>
</dbReference>
<comment type="subcellular location">
    <subcellularLocation>
        <location evidence="1">Late endosome</location>
    </subcellularLocation>
</comment>
<evidence type="ECO:0000313" key="6">
    <source>
        <dbReference type="EMBL" id="CAF1114013.1"/>
    </source>
</evidence>
<evidence type="ECO:0000259" key="4">
    <source>
        <dbReference type="PROSITE" id="PS50004"/>
    </source>
</evidence>
<dbReference type="SUPFAM" id="SSF49562">
    <property type="entry name" value="C2 domain (Calcium/lipid-binding domain, CaLB)"/>
    <property type="match status" value="1"/>
</dbReference>
<dbReference type="InterPro" id="IPR035892">
    <property type="entry name" value="C2_domain_sf"/>
</dbReference>
<feature type="domain" description="C2" evidence="4">
    <location>
        <begin position="516"/>
        <end position="644"/>
    </location>
</feature>
<dbReference type="Pfam" id="PF00168">
    <property type="entry name" value="C2"/>
    <property type="match status" value="1"/>
</dbReference>
<dbReference type="Gene3D" id="2.60.40.150">
    <property type="entry name" value="C2 domain"/>
    <property type="match status" value="1"/>
</dbReference>
<keyword evidence="3" id="KW-0268">Exocytosis</keyword>
<dbReference type="PANTHER" id="PTHR45999:SF4">
    <property type="entry name" value="UNC-13-4A, ISOFORM B"/>
    <property type="match status" value="1"/>
</dbReference>
<dbReference type="GO" id="GO:0006887">
    <property type="term" value="P:exocytosis"/>
    <property type="evidence" value="ECO:0007669"/>
    <property type="project" value="UniProtKB-KW"/>
</dbReference>
<evidence type="ECO:0000256" key="3">
    <source>
        <dbReference type="ARBA" id="ARBA00022483"/>
    </source>
</evidence>
<dbReference type="InterPro" id="IPR052095">
    <property type="entry name" value="UNC-13_domain"/>
</dbReference>
<dbReference type="EMBL" id="CAJNOU010000909">
    <property type="protein sequence ID" value="CAF1114013.1"/>
    <property type="molecule type" value="Genomic_DNA"/>
</dbReference>
<dbReference type="InterPro" id="IPR014770">
    <property type="entry name" value="Munc13_1"/>
</dbReference>